<dbReference type="PANTHER" id="PTHR24416">
    <property type="entry name" value="TYROSINE-PROTEIN KINASE RECEPTOR"/>
    <property type="match status" value="1"/>
</dbReference>
<dbReference type="GO" id="GO:0005886">
    <property type="term" value="C:plasma membrane"/>
    <property type="evidence" value="ECO:0007669"/>
    <property type="project" value="TreeGrafter"/>
</dbReference>
<dbReference type="GO" id="GO:0043235">
    <property type="term" value="C:receptor complex"/>
    <property type="evidence" value="ECO:0007669"/>
    <property type="project" value="TreeGrafter"/>
</dbReference>
<dbReference type="InterPro" id="IPR001245">
    <property type="entry name" value="Ser-Thr/Tyr_kinase_cat_dom"/>
</dbReference>
<keyword evidence="5" id="KW-1185">Reference proteome</keyword>
<evidence type="ECO:0000259" key="4">
    <source>
        <dbReference type="PROSITE" id="PS50011"/>
    </source>
</evidence>
<dbReference type="InterPro" id="IPR011009">
    <property type="entry name" value="Kinase-like_dom_sf"/>
</dbReference>
<dbReference type="Gene3D" id="1.10.510.10">
    <property type="entry name" value="Transferase(Phosphotransferase) domain 1"/>
    <property type="match status" value="1"/>
</dbReference>
<evidence type="ECO:0000256" key="1">
    <source>
        <dbReference type="ARBA" id="ARBA00004167"/>
    </source>
</evidence>
<dbReference type="PRINTS" id="PR00109">
    <property type="entry name" value="TYRKINASE"/>
</dbReference>
<sequence length="437" mass="50504">MREGLDPELVAEHSYTISRNHIGRYLLFDKQYETLFDLVHYLTTVPSALPHRLQQGPQNFSELFFDSVPQPFPNPKRDIYSLAMKSEKIASENYSQEVNPFFLSQAFSILNRALLLRPQLVPGNYPSVALSAVSYDEKGLLGTGEFGAVYKGKLNMQKSIMVDVAVKVLKRINRNSKNYDAWVSEMEVLQMVSHPNLIRFYGFCYDEKAEKVLLAFELMKVGSLMSYLKSKQFEVSVNEYIDFLLQISCGMDYLHSLDPPIIHGDLAARNVLMTYSPIDHTRFVLKISDFGLSRITKPQYTSGEQWSEHIPLESEKLPFKWLPPEVLHRRELNPMSDVWSYGITVCEIYGVVDPYGMVASEKVLPYCNDGYRMEKPDGMPAYVFDVVLKCWRFQPVDRPSFEEIQLLLEPFYIEMEEVHLAVVTKRLEELEKIKPRM</sequence>
<comment type="catalytic activity">
    <reaction evidence="2">
        <text>L-tyrosyl-[protein] + ATP = O-phospho-L-tyrosyl-[protein] + ADP + H(+)</text>
        <dbReference type="Rhea" id="RHEA:10596"/>
        <dbReference type="Rhea" id="RHEA-COMP:10136"/>
        <dbReference type="Rhea" id="RHEA-COMP:20101"/>
        <dbReference type="ChEBI" id="CHEBI:15378"/>
        <dbReference type="ChEBI" id="CHEBI:30616"/>
        <dbReference type="ChEBI" id="CHEBI:46858"/>
        <dbReference type="ChEBI" id="CHEBI:61978"/>
        <dbReference type="ChEBI" id="CHEBI:456216"/>
        <dbReference type="EC" id="2.7.10.1"/>
    </reaction>
</comment>
<dbReference type="InterPro" id="IPR000719">
    <property type="entry name" value="Prot_kinase_dom"/>
</dbReference>
<evidence type="ECO:0000313" key="5">
    <source>
        <dbReference type="Proteomes" id="UP000887574"/>
    </source>
</evidence>
<evidence type="ECO:0000256" key="3">
    <source>
        <dbReference type="PROSITE-ProRule" id="PRU10141"/>
    </source>
</evidence>
<dbReference type="Proteomes" id="UP000887574">
    <property type="component" value="Unplaced"/>
</dbReference>
<dbReference type="InterPro" id="IPR050122">
    <property type="entry name" value="RTK"/>
</dbReference>
<protein>
    <submittedName>
        <fullName evidence="6">Protein kinase domain-containing protein</fullName>
    </submittedName>
</protein>
<dbReference type="PANTHER" id="PTHR24416:SF617">
    <property type="entry name" value="RET ONCOGENE, ISOFORM A"/>
    <property type="match status" value="1"/>
</dbReference>
<dbReference type="GO" id="GO:0007169">
    <property type="term" value="P:cell surface receptor protein tyrosine kinase signaling pathway"/>
    <property type="evidence" value="ECO:0007669"/>
    <property type="project" value="TreeGrafter"/>
</dbReference>
<dbReference type="PROSITE" id="PS50011">
    <property type="entry name" value="PROTEIN_KINASE_DOM"/>
    <property type="match status" value="1"/>
</dbReference>
<comment type="subcellular location">
    <subcellularLocation>
        <location evidence="1">Membrane</location>
        <topology evidence="1">Single-pass membrane protein</topology>
    </subcellularLocation>
</comment>
<evidence type="ECO:0000313" key="6">
    <source>
        <dbReference type="WBParaSite" id="jg1701.2"/>
    </source>
</evidence>
<dbReference type="AlphaFoldDB" id="A0A915D9L6"/>
<feature type="domain" description="Protein kinase" evidence="4">
    <location>
        <begin position="135"/>
        <end position="412"/>
    </location>
</feature>
<keyword evidence="3" id="KW-0067">ATP-binding</keyword>
<dbReference type="GO" id="GO:0005524">
    <property type="term" value="F:ATP binding"/>
    <property type="evidence" value="ECO:0007669"/>
    <property type="project" value="UniProtKB-UniRule"/>
</dbReference>
<evidence type="ECO:0000256" key="2">
    <source>
        <dbReference type="ARBA" id="ARBA00051243"/>
    </source>
</evidence>
<dbReference type="CDD" id="cd00192">
    <property type="entry name" value="PTKc"/>
    <property type="match status" value="1"/>
</dbReference>
<accession>A0A915D9L6</accession>
<keyword evidence="3" id="KW-0547">Nucleotide-binding</keyword>
<dbReference type="InterPro" id="IPR008266">
    <property type="entry name" value="Tyr_kinase_AS"/>
</dbReference>
<dbReference type="Pfam" id="PF07714">
    <property type="entry name" value="PK_Tyr_Ser-Thr"/>
    <property type="match status" value="1"/>
</dbReference>
<organism evidence="5 6">
    <name type="scientific">Ditylenchus dipsaci</name>
    <dbReference type="NCBI Taxonomy" id="166011"/>
    <lineage>
        <taxon>Eukaryota</taxon>
        <taxon>Metazoa</taxon>
        <taxon>Ecdysozoa</taxon>
        <taxon>Nematoda</taxon>
        <taxon>Chromadorea</taxon>
        <taxon>Rhabditida</taxon>
        <taxon>Tylenchina</taxon>
        <taxon>Tylenchomorpha</taxon>
        <taxon>Sphaerularioidea</taxon>
        <taxon>Anguinidae</taxon>
        <taxon>Anguininae</taxon>
        <taxon>Ditylenchus</taxon>
    </lineage>
</organism>
<reference evidence="6" key="1">
    <citation type="submission" date="2022-11" db="UniProtKB">
        <authorList>
            <consortium name="WormBaseParasite"/>
        </authorList>
    </citation>
    <scope>IDENTIFICATION</scope>
</reference>
<name>A0A915D9L6_9BILA</name>
<dbReference type="GO" id="GO:0004714">
    <property type="term" value="F:transmembrane receptor protein tyrosine kinase activity"/>
    <property type="evidence" value="ECO:0007669"/>
    <property type="project" value="UniProtKB-EC"/>
</dbReference>
<feature type="binding site" evidence="3">
    <location>
        <position position="167"/>
    </location>
    <ligand>
        <name>ATP</name>
        <dbReference type="ChEBI" id="CHEBI:30616"/>
    </ligand>
</feature>
<dbReference type="WBParaSite" id="jg1701.2">
    <property type="protein sequence ID" value="jg1701.2"/>
    <property type="gene ID" value="jg1701"/>
</dbReference>
<dbReference type="InterPro" id="IPR017441">
    <property type="entry name" value="Protein_kinase_ATP_BS"/>
</dbReference>
<proteinExistence type="predicted"/>
<dbReference type="PROSITE" id="PS00109">
    <property type="entry name" value="PROTEIN_KINASE_TYR"/>
    <property type="match status" value="1"/>
</dbReference>
<dbReference type="SUPFAM" id="SSF56112">
    <property type="entry name" value="Protein kinase-like (PK-like)"/>
    <property type="match status" value="1"/>
</dbReference>
<dbReference type="PROSITE" id="PS00107">
    <property type="entry name" value="PROTEIN_KINASE_ATP"/>
    <property type="match status" value="1"/>
</dbReference>